<sequence>MSCRRPSPSPAPLEPASSALISFPDAALSPSVLCWSASSPCPTFLAPWPPRLGSPAPLRRSAHLPAAALPWRIPVSCFSLLCHLPWRPSPNTELPTRLRPWWLSSPSFLFYRSSSPIRRPHLKPVQPLYSPLSPIPLLLAHGELTPCASRVRHSLSSTSLHGCLVVDLCSSYLLKNKIHECNGKWKVKALLIDNLGKDGMELKFWWSVKCVELKSYILSYAQL</sequence>
<organism evidence="1">
    <name type="scientific">Zea mays</name>
    <name type="common">Maize</name>
    <dbReference type="NCBI Taxonomy" id="4577"/>
    <lineage>
        <taxon>Eukaryota</taxon>
        <taxon>Viridiplantae</taxon>
        <taxon>Streptophyta</taxon>
        <taxon>Embryophyta</taxon>
        <taxon>Tracheophyta</taxon>
        <taxon>Spermatophyta</taxon>
        <taxon>Magnoliopsida</taxon>
        <taxon>Liliopsida</taxon>
        <taxon>Poales</taxon>
        <taxon>Poaceae</taxon>
        <taxon>PACMAD clade</taxon>
        <taxon>Panicoideae</taxon>
        <taxon>Andropogonodae</taxon>
        <taxon>Andropogoneae</taxon>
        <taxon>Tripsacinae</taxon>
        <taxon>Zea</taxon>
    </lineage>
</organism>
<dbReference type="IntAct" id="A0A1D6HW66">
    <property type="interactions" value="2"/>
</dbReference>
<dbReference type="AlphaFoldDB" id="A0A1D6HW66"/>
<reference evidence="1" key="1">
    <citation type="submission" date="2015-12" db="EMBL/GenBank/DDBJ databases">
        <title>Update maize B73 reference genome by single molecule sequencing technologies.</title>
        <authorList>
            <consortium name="Maize Genome Sequencing Project"/>
            <person name="Ware D."/>
        </authorList>
    </citation>
    <scope>NUCLEOTIDE SEQUENCE [LARGE SCALE GENOMIC DNA]</scope>
    <source>
        <tissue evidence="1">Seedling</tissue>
    </source>
</reference>
<protein>
    <submittedName>
        <fullName evidence="1">Uncharacterized protein</fullName>
    </submittedName>
</protein>
<dbReference type="InParanoid" id="A0A1D6HW66"/>
<evidence type="ECO:0000313" key="1">
    <source>
        <dbReference type="EMBL" id="ONM52470.1"/>
    </source>
</evidence>
<dbReference type="EMBL" id="CM007650">
    <property type="protein sequence ID" value="ONM52470.1"/>
    <property type="molecule type" value="Genomic_DNA"/>
</dbReference>
<gene>
    <name evidence="1" type="ORF">ZEAMMB73_Zm00001d019212</name>
</gene>
<accession>A0A1D6HW66</accession>
<proteinExistence type="predicted"/>
<name>A0A1D6HW66_MAIZE</name>